<dbReference type="RefSeq" id="XP_041289243.1">
    <property type="nucleotide sequence ID" value="XM_041441959.1"/>
</dbReference>
<evidence type="ECO:0000313" key="2">
    <source>
        <dbReference type="Proteomes" id="UP000823399"/>
    </source>
</evidence>
<organism evidence="1 2">
    <name type="scientific">Suillus discolor</name>
    <dbReference type="NCBI Taxonomy" id="1912936"/>
    <lineage>
        <taxon>Eukaryota</taxon>
        <taxon>Fungi</taxon>
        <taxon>Dikarya</taxon>
        <taxon>Basidiomycota</taxon>
        <taxon>Agaricomycotina</taxon>
        <taxon>Agaricomycetes</taxon>
        <taxon>Agaricomycetidae</taxon>
        <taxon>Boletales</taxon>
        <taxon>Suillineae</taxon>
        <taxon>Suillaceae</taxon>
        <taxon>Suillus</taxon>
    </lineage>
</organism>
<reference evidence="1" key="1">
    <citation type="journal article" date="2020" name="New Phytol.">
        <title>Comparative genomics reveals dynamic genome evolution in host specialist ectomycorrhizal fungi.</title>
        <authorList>
            <person name="Lofgren L.A."/>
            <person name="Nguyen N.H."/>
            <person name="Vilgalys R."/>
            <person name="Ruytinx J."/>
            <person name="Liao H.L."/>
            <person name="Branco S."/>
            <person name="Kuo A."/>
            <person name="LaButti K."/>
            <person name="Lipzen A."/>
            <person name="Andreopoulos W."/>
            <person name="Pangilinan J."/>
            <person name="Riley R."/>
            <person name="Hundley H."/>
            <person name="Na H."/>
            <person name="Barry K."/>
            <person name="Grigoriev I.V."/>
            <person name="Stajich J.E."/>
            <person name="Kennedy P.G."/>
        </authorList>
    </citation>
    <scope>NUCLEOTIDE SEQUENCE</scope>
    <source>
        <strain evidence="1">FC423</strain>
    </source>
</reference>
<evidence type="ECO:0000313" key="1">
    <source>
        <dbReference type="EMBL" id="KAG2099595.1"/>
    </source>
</evidence>
<proteinExistence type="predicted"/>
<accession>A0A9P7JQX9</accession>
<keyword evidence="2" id="KW-1185">Reference proteome</keyword>
<protein>
    <submittedName>
        <fullName evidence="1">Uncharacterized protein</fullName>
    </submittedName>
</protein>
<dbReference type="GeneID" id="64704218"/>
<comment type="caution">
    <text evidence="1">The sequence shown here is derived from an EMBL/GenBank/DDBJ whole genome shotgun (WGS) entry which is preliminary data.</text>
</comment>
<dbReference type="EMBL" id="JABBWM010000057">
    <property type="protein sequence ID" value="KAG2099595.1"/>
    <property type="molecule type" value="Genomic_DNA"/>
</dbReference>
<gene>
    <name evidence="1" type="ORF">F5147DRAFT_777288</name>
</gene>
<sequence length="104" mass="11335">MTTPTETPTTVTLKDSDYGRILRTIENCAFSETAILTPTYSREIDNILGDISATIASGTSLAVHIIKATKLLEEAALRTDLDEGTQTLTVLHLQNRIRAEGEES</sequence>
<dbReference type="AlphaFoldDB" id="A0A9P7JQX9"/>
<name>A0A9P7JQX9_9AGAM</name>
<dbReference type="Proteomes" id="UP000823399">
    <property type="component" value="Unassembled WGS sequence"/>
</dbReference>